<evidence type="ECO:0000313" key="2">
    <source>
        <dbReference type="Proteomes" id="UP000094714"/>
    </source>
</evidence>
<accession>A0A1D7ZYP4</accession>
<dbReference type="Proteomes" id="UP000094714">
    <property type="component" value="Chromosome"/>
</dbReference>
<name>A0A1D7ZYP4_LIMFE</name>
<dbReference type="PATRIC" id="fig|1613.112.peg.1576"/>
<dbReference type="AlphaFoldDB" id="A0A1D7ZYP4"/>
<evidence type="ECO:0000313" key="1">
    <source>
        <dbReference type="EMBL" id="AOR74960.1"/>
    </source>
</evidence>
<dbReference type="EMBL" id="CP017151">
    <property type="protein sequence ID" value="AOR74960.1"/>
    <property type="molecule type" value="Genomic_DNA"/>
</dbReference>
<reference evidence="1 2" key="1">
    <citation type="submission" date="2016-09" db="EMBL/GenBank/DDBJ databases">
        <title>Genome Sequence of the Lactobacillus fermentum strain NCC2970 (CNCM I-5068).</title>
        <authorList>
            <person name="Barretto C."/>
            <person name="Ngom-Bru C."/>
            <person name="Genevaz A."/>
            <person name="Fournier C."/>
            <person name="Moine D."/>
            <person name="Kassam M."/>
            <person name="Iltis A."/>
            <person name="Sagory-Zalkind P."/>
            <person name="Faucherand G."/>
            <person name="Descombes P."/>
            <person name="Duboux S."/>
        </authorList>
    </citation>
    <scope>NUCLEOTIDE SEQUENCE [LARGE SCALE GENOMIC DNA]</scope>
    <source>
        <strain evidence="1 2">NCC2970</strain>
    </source>
</reference>
<sequence>MNEKLQYVKVKSRMAIVLRTTAQFGGVNFMTFGNQAQGIACIVK</sequence>
<gene>
    <name evidence="1" type="ORF">LACFE_CDS1510</name>
</gene>
<organism evidence="1 2">
    <name type="scientific">Limosilactobacillus fermentum</name>
    <name type="common">Lactobacillus fermentum</name>
    <dbReference type="NCBI Taxonomy" id="1613"/>
    <lineage>
        <taxon>Bacteria</taxon>
        <taxon>Bacillati</taxon>
        <taxon>Bacillota</taxon>
        <taxon>Bacilli</taxon>
        <taxon>Lactobacillales</taxon>
        <taxon>Lactobacillaceae</taxon>
        <taxon>Limosilactobacillus</taxon>
    </lineage>
</organism>
<protein>
    <submittedName>
        <fullName evidence="1">Uncharacterized protein</fullName>
    </submittedName>
</protein>
<proteinExistence type="predicted"/>